<gene>
    <name evidence="8" type="ORF">SAPINGB_P001554</name>
</gene>
<evidence type="ECO:0000256" key="2">
    <source>
        <dbReference type="ARBA" id="ARBA00022963"/>
    </source>
</evidence>
<sequence>MTPPSTSSPSTISLLIFFTFLSTLLSYYLALTSFLSSFYHRFSSPKTFSTAALQLALKNAPSYAHWEATAYALDAALGNDRWRNAPESSLYDHNLIAARKAHLAAARLSGRPNDLATALRAGLLRNIGSIAAPALYTRAHAGTKLLIEAYIAEVIRGLEHLNARPIPKAQDVPLAANSMLASSQLKRDFFRNTRQAFGRTALVLRGGSIFGLVHIGVARSLLLHGLLPKIVAGAGASALAAAFLCAVPDVDLLSTIDSVASVKSNYNSAFPYSGQMVAFAHQVCTMLGQTTFEEAHARSGRALNIALAPSTHAVPRLLNYLSAPTVTVASAVAASLGPSGPLATPDSPPHLYCKDHAGNITEYAALFLPKDAPKPTYTRASLTEDDDNDSWSVPSRSRDSPYTRMTELFNVNNLLVSIAPPHFTLPGTADPHRRSRPRNVSSSSTTLAFPNKYSIVPPRVVRAARIICLHRLRAVARVAGMSPGLRAALFPDPAPPDSRAGGCTGLALTIAADAPGEHGLVAAVINAFDPRKEEKAKETIKVGEKAVWPELQIIWARCAIEFVLDDLYAMACKK</sequence>
<dbReference type="RefSeq" id="XP_031852166.1">
    <property type="nucleotide sequence ID" value="XM_031996275.1"/>
</dbReference>
<dbReference type="InterPro" id="IPR021771">
    <property type="entry name" value="Triacylglycerol_lipase_N"/>
</dbReference>
<keyword evidence="3" id="KW-0443">Lipid metabolism</keyword>
<reference evidence="8 9" key="1">
    <citation type="submission" date="2019-09" db="EMBL/GenBank/DDBJ databases">
        <authorList>
            <person name="Brejova B."/>
        </authorList>
    </citation>
    <scope>NUCLEOTIDE SEQUENCE [LARGE SCALE GENOMIC DNA]</scope>
</reference>
<evidence type="ECO:0000256" key="4">
    <source>
        <dbReference type="PROSITE-ProRule" id="PRU01161"/>
    </source>
</evidence>
<comment type="caution">
    <text evidence="4">Lacks conserved residue(s) required for the propagation of feature annotation.</text>
</comment>
<feature type="region of interest" description="Disordered" evidence="5">
    <location>
        <begin position="377"/>
        <end position="399"/>
    </location>
</feature>
<accession>A0A5E8B6Z1</accession>
<dbReference type="SUPFAM" id="SSF52151">
    <property type="entry name" value="FabD/lysophospholipase-like"/>
    <property type="match status" value="1"/>
</dbReference>
<dbReference type="InterPro" id="IPR016035">
    <property type="entry name" value="Acyl_Trfase/lysoPLipase"/>
</dbReference>
<evidence type="ECO:0000256" key="3">
    <source>
        <dbReference type="ARBA" id="ARBA00023098"/>
    </source>
</evidence>
<feature type="transmembrane region" description="Helical" evidence="6">
    <location>
        <begin position="196"/>
        <end position="218"/>
    </location>
</feature>
<dbReference type="PANTHER" id="PTHR14226">
    <property type="entry name" value="NEUROPATHY TARGET ESTERASE/SWISS CHEESE D.MELANOGASTER"/>
    <property type="match status" value="1"/>
</dbReference>
<protein>
    <recommendedName>
        <fullName evidence="7">PNPLA domain-containing protein</fullName>
    </recommendedName>
</protein>
<keyword evidence="6" id="KW-0472">Membrane</keyword>
<evidence type="ECO:0000256" key="6">
    <source>
        <dbReference type="SAM" id="Phobius"/>
    </source>
</evidence>
<dbReference type="GO" id="GO:0004806">
    <property type="term" value="F:triacylglycerol lipase activity"/>
    <property type="evidence" value="ECO:0007669"/>
    <property type="project" value="InterPro"/>
</dbReference>
<dbReference type="EMBL" id="CABVLU010000001">
    <property type="protein sequence ID" value="VVT47123.1"/>
    <property type="molecule type" value="Genomic_DNA"/>
</dbReference>
<dbReference type="GeneID" id="43580375"/>
<dbReference type="PANTHER" id="PTHR14226:SF44">
    <property type="entry name" value="TRIACYLGLYCEROL LIPASE 3"/>
    <property type="match status" value="1"/>
</dbReference>
<dbReference type="InterPro" id="IPR002641">
    <property type="entry name" value="PNPLA_dom"/>
</dbReference>
<dbReference type="AlphaFoldDB" id="A0A5E8B6Z1"/>
<keyword evidence="2" id="KW-0442">Lipid degradation</keyword>
<proteinExistence type="predicted"/>
<dbReference type="Proteomes" id="UP000398389">
    <property type="component" value="Unassembled WGS sequence"/>
</dbReference>
<dbReference type="Pfam" id="PF11815">
    <property type="entry name" value="DUF3336"/>
    <property type="match status" value="1"/>
</dbReference>
<evidence type="ECO:0000256" key="1">
    <source>
        <dbReference type="ARBA" id="ARBA00022801"/>
    </source>
</evidence>
<dbReference type="OrthoDB" id="10049244at2759"/>
<organism evidence="8 9">
    <name type="scientific">Magnusiomyces paraingens</name>
    <dbReference type="NCBI Taxonomy" id="2606893"/>
    <lineage>
        <taxon>Eukaryota</taxon>
        <taxon>Fungi</taxon>
        <taxon>Dikarya</taxon>
        <taxon>Ascomycota</taxon>
        <taxon>Saccharomycotina</taxon>
        <taxon>Dipodascomycetes</taxon>
        <taxon>Dipodascales</taxon>
        <taxon>Dipodascaceae</taxon>
        <taxon>Magnusiomyces</taxon>
    </lineage>
</organism>
<feature type="domain" description="PNPLA" evidence="7">
    <location>
        <begin position="202"/>
        <end position="366"/>
    </location>
</feature>
<keyword evidence="9" id="KW-1185">Reference proteome</keyword>
<dbReference type="PROSITE" id="PS51635">
    <property type="entry name" value="PNPLA"/>
    <property type="match status" value="1"/>
</dbReference>
<feature type="transmembrane region" description="Helical" evidence="6">
    <location>
        <begin position="12"/>
        <end position="31"/>
    </location>
</feature>
<feature type="region of interest" description="Disordered" evidence="5">
    <location>
        <begin position="425"/>
        <end position="445"/>
    </location>
</feature>
<evidence type="ECO:0000313" key="9">
    <source>
        <dbReference type="Proteomes" id="UP000398389"/>
    </source>
</evidence>
<evidence type="ECO:0000313" key="8">
    <source>
        <dbReference type="EMBL" id="VVT47123.1"/>
    </source>
</evidence>
<dbReference type="GO" id="GO:0016042">
    <property type="term" value="P:lipid catabolic process"/>
    <property type="evidence" value="ECO:0007669"/>
    <property type="project" value="UniProtKB-KW"/>
</dbReference>
<keyword evidence="6" id="KW-1133">Transmembrane helix</keyword>
<keyword evidence="1" id="KW-0378">Hydrolase</keyword>
<dbReference type="GO" id="GO:0006641">
    <property type="term" value="P:triglyceride metabolic process"/>
    <property type="evidence" value="ECO:0007669"/>
    <property type="project" value="UniProtKB-ARBA"/>
</dbReference>
<dbReference type="InterPro" id="IPR050301">
    <property type="entry name" value="NTE"/>
</dbReference>
<evidence type="ECO:0000256" key="5">
    <source>
        <dbReference type="SAM" id="MobiDB-lite"/>
    </source>
</evidence>
<name>A0A5E8B6Z1_9ASCO</name>
<keyword evidence="6" id="KW-0812">Transmembrane</keyword>
<dbReference type="Gene3D" id="3.40.1090.10">
    <property type="entry name" value="Cytosolic phospholipase A2 catalytic domain"/>
    <property type="match status" value="1"/>
</dbReference>
<evidence type="ECO:0000259" key="7">
    <source>
        <dbReference type="PROSITE" id="PS51635"/>
    </source>
</evidence>